<evidence type="ECO:0000256" key="3">
    <source>
        <dbReference type="ARBA" id="ARBA00022676"/>
    </source>
</evidence>
<feature type="binding site" evidence="9">
    <location>
        <begin position="294"/>
        <end position="296"/>
    </location>
    <ligand>
        <name>beta-nicotinamide D-ribonucleotide</name>
        <dbReference type="ChEBI" id="CHEBI:14649"/>
    </ligand>
</feature>
<evidence type="ECO:0000313" key="13">
    <source>
        <dbReference type="Proteomes" id="UP001185092"/>
    </source>
</evidence>
<evidence type="ECO:0000259" key="10">
    <source>
        <dbReference type="Pfam" id="PF04095"/>
    </source>
</evidence>
<dbReference type="GO" id="GO:0009435">
    <property type="term" value="P:NAD+ biosynthetic process"/>
    <property type="evidence" value="ECO:0007669"/>
    <property type="project" value="InterPro"/>
</dbReference>
<dbReference type="InterPro" id="IPR013785">
    <property type="entry name" value="Aldolase_TIM"/>
</dbReference>
<evidence type="ECO:0000256" key="5">
    <source>
        <dbReference type="ARBA" id="ARBA00035007"/>
    </source>
</evidence>
<dbReference type="Proteomes" id="UP001185092">
    <property type="component" value="Unassembled WGS sequence"/>
</dbReference>
<evidence type="ECO:0000256" key="7">
    <source>
        <dbReference type="ARBA" id="ARBA00035036"/>
    </source>
</evidence>
<protein>
    <recommendedName>
        <fullName evidence="7">Nicotinamide phosphoribosyltransferase</fullName>
        <ecNumber evidence="6">2.4.2.12</ecNumber>
    </recommendedName>
</protein>
<evidence type="ECO:0000259" key="11">
    <source>
        <dbReference type="Pfam" id="PF18127"/>
    </source>
</evidence>
<dbReference type="Pfam" id="PF18127">
    <property type="entry name" value="NAMPT_N"/>
    <property type="match status" value="1"/>
</dbReference>
<feature type="domain" description="Nicotinamide phosphoribosyltransferase N-terminal" evidence="11">
    <location>
        <begin position="6"/>
        <end position="102"/>
    </location>
</feature>
<feature type="binding site" evidence="9">
    <location>
        <begin position="336"/>
        <end position="337"/>
    </location>
    <ligand>
        <name>beta-nicotinamide D-ribonucleotide</name>
        <dbReference type="ChEBI" id="CHEBI:14649"/>
    </ligand>
</feature>
<dbReference type="InterPro" id="IPR041525">
    <property type="entry name" value="N/Namide_PRibTrfase"/>
</dbReference>
<name>A0AAE4BTH1_9BACT</name>
<dbReference type="EMBL" id="JAVDQD010000003">
    <property type="protein sequence ID" value="MDR6239833.1"/>
    <property type="molecule type" value="Genomic_DNA"/>
</dbReference>
<reference evidence="12" key="1">
    <citation type="submission" date="2023-07" db="EMBL/GenBank/DDBJ databases">
        <title>Genomic Encyclopedia of Type Strains, Phase IV (KMG-IV): sequencing the most valuable type-strain genomes for metagenomic binning, comparative biology and taxonomic classification.</title>
        <authorList>
            <person name="Goeker M."/>
        </authorList>
    </citation>
    <scope>NUCLEOTIDE SEQUENCE</scope>
    <source>
        <strain evidence="12">DSM 26174</strain>
    </source>
</reference>
<evidence type="ECO:0000256" key="6">
    <source>
        <dbReference type="ARBA" id="ARBA00035024"/>
    </source>
</evidence>
<feature type="binding site" evidence="9">
    <location>
        <position position="367"/>
    </location>
    <ligand>
        <name>beta-nicotinamide D-ribonucleotide</name>
        <dbReference type="ChEBI" id="CHEBI:14649"/>
    </ligand>
</feature>
<evidence type="ECO:0000256" key="2">
    <source>
        <dbReference type="ARBA" id="ARBA00022642"/>
    </source>
</evidence>
<dbReference type="PANTHER" id="PTHR43816:SF1">
    <property type="entry name" value="NICOTINAMIDE PHOSPHORIBOSYLTRANSFERASE"/>
    <property type="match status" value="1"/>
</dbReference>
<comment type="similarity">
    <text evidence="1">Belongs to the NAPRTase family.</text>
</comment>
<keyword evidence="13" id="KW-1185">Reference proteome</keyword>
<dbReference type="InterPro" id="IPR036068">
    <property type="entry name" value="Nicotinate_pribotase-like_C"/>
</dbReference>
<keyword evidence="4 12" id="KW-0808">Transferase</keyword>
<evidence type="ECO:0000256" key="1">
    <source>
        <dbReference type="ARBA" id="ARBA00010897"/>
    </source>
</evidence>
<dbReference type="InterPro" id="IPR041529">
    <property type="entry name" value="DUF5598"/>
</dbReference>
<feature type="binding site" evidence="9">
    <location>
        <position position="183"/>
    </location>
    <ligand>
        <name>diphosphate</name>
        <dbReference type="ChEBI" id="CHEBI:33019"/>
    </ligand>
</feature>
<evidence type="ECO:0000256" key="9">
    <source>
        <dbReference type="PIRSR" id="PIRSR005943-1"/>
    </source>
</evidence>
<dbReference type="Gene3D" id="3.20.20.70">
    <property type="entry name" value="Aldolase class I"/>
    <property type="match status" value="1"/>
</dbReference>
<dbReference type="AlphaFoldDB" id="A0AAE4BTH1"/>
<evidence type="ECO:0000313" key="12">
    <source>
        <dbReference type="EMBL" id="MDR6239833.1"/>
    </source>
</evidence>
<dbReference type="PANTHER" id="PTHR43816">
    <property type="entry name" value="NICOTINAMIDE PHOSPHORIBOSYLTRANSFERASE"/>
    <property type="match status" value="1"/>
</dbReference>
<keyword evidence="2" id="KW-0662">Pyridine nucleotide biosynthesis</keyword>
<feature type="binding site" evidence="9">
    <location>
        <position position="294"/>
    </location>
    <ligand>
        <name>diphosphate</name>
        <dbReference type="ChEBI" id="CHEBI:33019"/>
    </ligand>
</feature>
<dbReference type="Pfam" id="PF04095">
    <property type="entry name" value="NAPRTase"/>
    <property type="match status" value="1"/>
</dbReference>
<proteinExistence type="inferred from homology"/>
<comment type="catalytic activity">
    <reaction evidence="8">
        <text>beta-nicotinamide D-ribonucleotide + diphosphate = 5-phospho-alpha-D-ribose 1-diphosphate + nicotinamide + H(+)</text>
        <dbReference type="Rhea" id="RHEA:16149"/>
        <dbReference type="ChEBI" id="CHEBI:14649"/>
        <dbReference type="ChEBI" id="CHEBI:15378"/>
        <dbReference type="ChEBI" id="CHEBI:17154"/>
        <dbReference type="ChEBI" id="CHEBI:33019"/>
        <dbReference type="ChEBI" id="CHEBI:58017"/>
        <dbReference type="EC" id="2.4.2.12"/>
    </reaction>
    <physiologicalReaction direction="right-to-left" evidence="8">
        <dbReference type="Rhea" id="RHEA:16151"/>
    </physiologicalReaction>
</comment>
<comment type="caution">
    <text evidence="12">The sequence shown here is derived from an EMBL/GenBank/DDBJ whole genome shotgun (WGS) entry which is preliminary data.</text>
</comment>
<feature type="binding site" evidence="9">
    <location>
        <position position="206"/>
    </location>
    <ligand>
        <name>beta-nicotinamide D-ribonucleotide</name>
        <dbReference type="ChEBI" id="CHEBI:14649"/>
    </ligand>
</feature>
<evidence type="ECO:0000256" key="8">
    <source>
        <dbReference type="ARBA" id="ARBA00047835"/>
    </source>
</evidence>
<feature type="domain" description="Nicotinate/nicotinamide phosphoribosyltransferase" evidence="10">
    <location>
        <begin position="176"/>
        <end position="414"/>
    </location>
</feature>
<dbReference type="NCBIfam" id="NF006629">
    <property type="entry name" value="PRK09198.1"/>
    <property type="match status" value="1"/>
</dbReference>
<dbReference type="InterPro" id="IPR016471">
    <property type="entry name" value="Nicotinamide_PRibTrfase"/>
</dbReference>
<dbReference type="PIRSF" id="PIRSF005943">
    <property type="entry name" value="NMPRT"/>
    <property type="match status" value="1"/>
</dbReference>
<evidence type="ECO:0000256" key="4">
    <source>
        <dbReference type="ARBA" id="ARBA00022679"/>
    </source>
</evidence>
<dbReference type="GO" id="GO:0047280">
    <property type="term" value="F:nicotinamide phosphoribosyltransferase activity"/>
    <property type="evidence" value="ECO:0007669"/>
    <property type="project" value="UniProtKB-EC"/>
</dbReference>
<gene>
    <name evidence="12" type="ORF">HNQ88_002881</name>
</gene>
<dbReference type="EC" id="2.4.2.12" evidence="6"/>
<organism evidence="12 13">
    <name type="scientific">Aureibacter tunicatorum</name>
    <dbReference type="NCBI Taxonomy" id="866807"/>
    <lineage>
        <taxon>Bacteria</taxon>
        <taxon>Pseudomonadati</taxon>
        <taxon>Bacteroidota</taxon>
        <taxon>Cytophagia</taxon>
        <taxon>Cytophagales</taxon>
        <taxon>Persicobacteraceae</taxon>
        <taxon>Aureibacter</taxon>
    </lineage>
</organism>
<dbReference type="RefSeq" id="WP_309939627.1">
    <property type="nucleotide sequence ID" value="NZ_AP025305.1"/>
</dbReference>
<comment type="pathway">
    <text evidence="5">Cofactor biosynthesis; NAD(+) biosynthesis; nicotinamide D-ribonucleotide from 5-phospho-alpha-D-ribose 1-diphosphate and nicotinamide: step 1/1.</text>
</comment>
<keyword evidence="3 12" id="KW-0328">Glycosyltransferase</keyword>
<feature type="binding site" evidence="9">
    <location>
        <position position="375"/>
    </location>
    <ligand>
        <name>beta-nicotinamide D-ribonucleotide</name>
        <dbReference type="ChEBI" id="CHEBI:14649"/>
    </ligand>
</feature>
<sequence>MLSEDNIILKTDSYKTTHWKQYPPKTEFVYSYLESRGGKFPKTLFFGLQYILKKHFLGQQVTKAKIDEAQEFWNNHFGFDAFNRAGWEYILNKHDGVLPIRVKAVAEGTSVPIENVLLTIENTDPNLYWLTNYLETLLVQVWYPTTIATNSFECKSLIKRYLESTSEFPEEVLPTRLHDFGFRGVSCFEQSALGSAAHLVNFSGTDTPTGIILAQNYYAADMCGHSIPASEHSSITTWGKEHEKDAYRNILTQFPQGLVACVSDSYDVYHAVEKFWGEDLKSEILSRNGVLVIRPDSGDPVEVNSRIFELLWDKFGGRYNQKGYRVLDNHVRVIQGDGVDINTIEKVLLMMKNRGFSAENIAFGSGGGLLQKFDRDTQKFAMKCSFAQINGEGTNVFKDPITSKAKRSKRGRLKLHPENSHFRTISSAEMSPQMYHSYCDKLEVVFENGELLVDSRFDEIKERANKYLSVSTYA</sequence>
<dbReference type="CDD" id="cd01569">
    <property type="entry name" value="PBEF_like"/>
    <property type="match status" value="1"/>
</dbReference>
<feature type="binding site" evidence="9">
    <location>
        <position position="232"/>
    </location>
    <ligand>
        <name>diphosphate</name>
        <dbReference type="ChEBI" id="CHEBI:33019"/>
    </ligand>
</feature>
<accession>A0AAE4BTH1</accession>
<dbReference type="SUPFAM" id="SSF51690">
    <property type="entry name" value="Nicotinate/Quinolinate PRTase C-terminal domain-like"/>
    <property type="match status" value="1"/>
</dbReference>